<name>A4E8F2_COLAA</name>
<reference evidence="2 3" key="1">
    <citation type="submission" date="2007-01" db="EMBL/GenBank/DDBJ databases">
        <title>Draft genome sequence of Collinsella aerofaciens (ATCC 25986).</title>
        <authorList>
            <person name="Sudarsanam P."/>
            <person name="Ley R."/>
            <person name="Guruge J."/>
            <person name="Turnbaugh P.J."/>
            <person name="Mahowald M."/>
            <person name="Liep D."/>
            <person name="Gordon J."/>
        </authorList>
    </citation>
    <scope>NUCLEOTIDE SEQUENCE [LARGE SCALE GENOMIC DNA]</scope>
    <source>
        <strain evidence="3">ATCC 25986 / DSM 3979 / JCM 10188 / KCTC 3647 / NCTC 11838 / VPI 1003</strain>
    </source>
</reference>
<feature type="region of interest" description="Disordered" evidence="1">
    <location>
        <begin position="1"/>
        <end position="23"/>
    </location>
</feature>
<evidence type="ECO:0000313" key="2">
    <source>
        <dbReference type="EMBL" id="EBA40169.1"/>
    </source>
</evidence>
<comment type="caution">
    <text evidence="2">The sequence shown here is derived from an EMBL/GenBank/DDBJ whole genome shotgun (WGS) entry which is preliminary data.</text>
</comment>
<dbReference type="EMBL" id="AAVN02000002">
    <property type="protein sequence ID" value="EBA40169.1"/>
    <property type="molecule type" value="Genomic_DNA"/>
</dbReference>
<organism evidence="2 3">
    <name type="scientific">Collinsella aerofaciens (strain ATCC 25986 / DSM 3979 / JCM 10188 / KCTC 3647 / NCTC 11838 / VPI 1003)</name>
    <dbReference type="NCBI Taxonomy" id="411903"/>
    <lineage>
        <taxon>Bacteria</taxon>
        <taxon>Bacillati</taxon>
        <taxon>Actinomycetota</taxon>
        <taxon>Coriobacteriia</taxon>
        <taxon>Coriobacteriales</taxon>
        <taxon>Coriobacteriaceae</taxon>
        <taxon>Collinsella</taxon>
    </lineage>
</organism>
<evidence type="ECO:0000313" key="3">
    <source>
        <dbReference type="Proteomes" id="UP000002979"/>
    </source>
</evidence>
<reference evidence="2 3" key="2">
    <citation type="submission" date="2007-04" db="EMBL/GenBank/DDBJ databases">
        <authorList>
            <person name="Fulton L."/>
            <person name="Clifton S."/>
            <person name="Fulton B."/>
            <person name="Xu J."/>
            <person name="Minx P."/>
            <person name="Mardis E.R."/>
            <person name="Wilson R.K."/>
        </authorList>
    </citation>
    <scope>NUCLEOTIDE SEQUENCE [LARGE SCALE GENOMIC DNA]</scope>
    <source>
        <strain evidence="3">ATCC 25986 / DSM 3979 / JCM 10188 / KCTC 3647 / NCTC 11838 / VPI 1003</strain>
    </source>
</reference>
<proteinExistence type="predicted"/>
<accession>A4E8F2</accession>
<evidence type="ECO:0000256" key="1">
    <source>
        <dbReference type="SAM" id="MobiDB-lite"/>
    </source>
</evidence>
<dbReference type="Proteomes" id="UP000002979">
    <property type="component" value="Unassembled WGS sequence"/>
</dbReference>
<protein>
    <submittedName>
        <fullName evidence="2">Uncharacterized protein</fullName>
    </submittedName>
</protein>
<sequence length="93" mass="9851">MPKGRQNPASQNGMLQSMIGKAASATSACRPRWTKAAAPTALPKPSDTQTSVRRLIFPTIFSSYSPMSFCTGIRSAILDAPYAGSQDVSSCPK</sequence>
<dbReference type="AlphaFoldDB" id="A4E8F2"/>
<gene>
    <name evidence="2" type="ORF">COLAER_00693</name>
</gene>